<evidence type="ECO:0000313" key="3">
    <source>
        <dbReference type="Proteomes" id="UP000245207"/>
    </source>
</evidence>
<feature type="transmembrane region" description="Helical" evidence="1">
    <location>
        <begin position="60"/>
        <end position="78"/>
    </location>
</feature>
<proteinExistence type="predicted"/>
<keyword evidence="1" id="KW-1133">Transmembrane helix</keyword>
<comment type="caution">
    <text evidence="2">The sequence shown here is derived from an EMBL/GenBank/DDBJ whole genome shotgun (WGS) entry which is preliminary data.</text>
</comment>
<dbReference type="AlphaFoldDB" id="A0A2U1NAQ4"/>
<evidence type="ECO:0000313" key="2">
    <source>
        <dbReference type="EMBL" id="PWA70557.1"/>
    </source>
</evidence>
<sequence length="152" mass="17860">MEELVKERGDHVSKLQEKSQVLIHLHSLQHLTILCHMLIVRGGKIGRYRKFYTIENLLQMTYGLWVIWVISFYVFDFLKLEDALASAKKLTSNRKKQLSKLHKCFLNMKEYGEKLRSSEEELQKGQTKNWLKMKCVNAGQMLLICIQMLTVS</sequence>
<name>A0A2U1NAQ4_ARTAN</name>
<keyword evidence="1" id="KW-0812">Transmembrane</keyword>
<keyword evidence="1" id="KW-0472">Membrane</keyword>
<keyword evidence="3" id="KW-1185">Reference proteome</keyword>
<dbReference type="OrthoDB" id="272703at2759"/>
<protein>
    <submittedName>
        <fullName evidence="2">RNA-binding (RRM/RBD/RNP motifs) family protein</fullName>
    </submittedName>
</protein>
<gene>
    <name evidence="2" type="ORF">CTI12_AA287560</name>
</gene>
<reference evidence="2 3" key="1">
    <citation type="journal article" date="2018" name="Mol. Plant">
        <title>The genome of Artemisia annua provides insight into the evolution of Asteraceae family and artemisinin biosynthesis.</title>
        <authorList>
            <person name="Shen Q."/>
            <person name="Zhang L."/>
            <person name="Liao Z."/>
            <person name="Wang S."/>
            <person name="Yan T."/>
            <person name="Shi P."/>
            <person name="Liu M."/>
            <person name="Fu X."/>
            <person name="Pan Q."/>
            <person name="Wang Y."/>
            <person name="Lv Z."/>
            <person name="Lu X."/>
            <person name="Zhang F."/>
            <person name="Jiang W."/>
            <person name="Ma Y."/>
            <person name="Chen M."/>
            <person name="Hao X."/>
            <person name="Li L."/>
            <person name="Tang Y."/>
            <person name="Lv G."/>
            <person name="Zhou Y."/>
            <person name="Sun X."/>
            <person name="Brodelius P.E."/>
            <person name="Rose J.K.C."/>
            <person name="Tang K."/>
        </authorList>
    </citation>
    <scope>NUCLEOTIDE SEQUENCE [LARGE SCALE GENOMIC DNA]</scope>
    <source>
        <strain evidence="3">cv. Huhao1</strain>
        <tissue evidence="2">Leaf</tissue>
    </source>
</reference>
<dbReference type="Proteomes" id="UP000245207">
    <property type="component" value="Unassembled WGS sequence"/>
</dbReference>
<evidence type="ECO:0000256" key="1">
    <source>
        <dbReference type="SAM" id="Phobius"/>
    </source>
</evidence>
<organism evidence="2 3">
    <name type="scientific">Artemisia annua</name>
    <name type="common">Sweet wormwood</name>
    <dbReference type="NCBI Taxonomy" id="35608"/>
    <lineage>
        <taxon>Eukaryota</taxon>
        <taxon>Viridiplantae</taxon>
        <taxon>Streptophyta</taxon>
        <taxon>Embryophyta</taxon>
        <taxon>Tracheophyta</taxon>
        <taxon>Spermatophyta</taxon>
        <taxon>Magnoliopsida</taxon>
        <taxon>eudicotyledons</taxon>
        <taxon>Gunneridae</taxon>
        <taxon>Pentapetalae</taxon>
        <taxon>asterids</taxon>
        <taxon>campanulids</taxon>
        <taxon>Asterales</taxon>
        <taxon>Asteraceae</taxon>
        <taxon>Asteroideae</taxon>
        <taxon>Anthemideae</taxon>
        <taxon>Artemisiinae</taxon>
        <taxon>Artemisia</taxon>
    </lineage>
</organism>
<accession>A0A2U1NAQ4</accession>
<dbReference type="EMBL" id="PKPP01003218">
    <property type="protein sequence ID" value="PWA70557.1"/>
    <property type="molecule type" value="Genomic_DNA"/>
</dbReference>